<reference evidence="2" key="1">
    <citation type="submission" date="2023-01" db="EMBL/GenBank/DDBJ databases">
        <title>Draft genome sequence of Nocardiopsis sp. LSu2-4 isolated from halophytes.</title>
        <authorList>
            <person name="Duangmal K."/>
            <person name="Chantavorakit T."/>
        </authorList>
    </citation>
    <scope>NUCLEOTIDE SEQUENCE</scope>
    <source>
        <strain evidence="2">LSu2-4</strain>
    </source>
</reference>
<evidence type="ECO:0000313" key="2">
    <source>
        <dbReference type="EMBL" id="MDA2803434.1"/>
    </source>
</evidence>
<evidence type="ECO:0000313" key="3">
    <source>
        <dbReference type="Proteomes" id="UP001165685"/>
    </source>
</evidence>
<organism evidence="2 3">
    <name type="scientific">Nocardiopsis suaedae</name>
    <dbReference type="NCBI Taxonomy" id="3018444"/>
    <lineage>
        <taxon>Bacteria</taxon>
        <taxon>Bacillati</taxon>
        <taxon>Actinomycetota</taxon>
        <taxon>Actinomycetes</taxon>
        <taxon>Streptosporangiales</taxon>
        <taxon>Nocardiopsidaceae</taxon>
        <taxon>Nocardiopsis</taxon>
    </lineage>
</organism>
<gene>
    <name evidence="2" type="ORF">O4U47_02820</name>
</gene>
<evidence type="ECO:0008006" key="4">
    <source>
        <dbReference type="Google" id="ProtNLM"/>
    </source>
</evidence>
<dbReference type="InterPro" id="IPR011989">
    <property type="entry name" value="ARM-like"/>
</dbReference>
<sequence length="338" mass="36101">MFEGLDDIDWGALESGCGGADIHELIRGLLDPDPLVREDSFGSLEIELLEFGSIHEAAVRAVPFLAEAATAEGVPDRWRVIEMVAEIGGAEWLNDLDGDPGDGDPGGDGKPARAERAVAAELPALLRALGDADPYVRNGACLALTAPQVDGALAFTALRERWEVEDEFGPRLGIIMAIGRLGRTALRGRSNGVAPFEAGAWLEEAARTCGDKGLRIEALTELCSYPPEAFPADIVQAVLRELEAHAREGADPEVLRSDAFMANRRLGERVEDRISLLTGLMASPDRNLRLGAVPSVRDLVKRLSGDDAKLAGALGELLDDPDPVVAAEAADQLSRMRE</sequence>
<dbReference type="InterPro" id="IPR016024">
    <property type="entry name" value="ARM-type_fold"/>
</dbReference>
<feature type="region of interest" description="Disordered" evidence="1">
    <location>
        <begin position="92"/>
        <end position="113"/>
    </location>
</feature>
<dbReference type="Proteomes" id="UP001165685">
    <property type="component" value="Unassembled WGS sequence"/>
</dbReference>
<dbReference type="EMBL" id="JAQFWP010000003">
    <property type="protein sequence ID" value="MDA2803434.1"/>
    <property type="molecule type" value="Genomic_DNA"/>
</dbReference>
<dbReference type="Gene3D" id="1.25.10.10">
    <property type="entry name" value="Leucine-rich Repeat Variant"/>
    <property type="match status" value="1"/>
</dbReference>
<dbReference type="RefSeq" id="WP_270675908.1">
    <property type="nucleotide sequence ID" value="NZ_JAQFWP010000003.1"/>
</dbReference>
<dbReference type="SUPFAM" id="SSF48371">
    <property type="entry name" value="ARM repeat"/>
    <property type="match status" value="1"/>
</dbReference>
<proteinExistence type="predicted"/>
<keyword evidence="3" id="KW-1185">Reference proteome</keyword>
<accession>A0ABT4TGN7</accession>
<evidence type="ECO:0000256" key="1">
    <source>
        <dbReference type="SAM" id="MobiDB-lite"/>
    </source>
</evidence>
<name>A0ABT4TGN7_9ACTN</name>
<protein>
    <recommendedName>
        <fullName evidence="4">HEAT repeat domain-containing protein</fullName>
    </recommendedName>
</protein>
<comment type="caution">
    <text evidence="2">The sequence shown here is derived from an EMBL/GenBank/DDBJ whole genome shotgun (WGS) entry which is preliminary data.</text>
</comment>